<dbReference type="GO" id="GO:0017004">
    <property type="term" value="P:cytochrome complex assembly"/>
    <property type="evidence" value="ECO:0007669"/>
    <property type="project" value="UniProtKB-KW"/>
</dbReference>
<keyword evidence="5" id="KW-0813">Transport</keyword>
<dbReference type="GO" id="GO:0005886">
    <property type="term" value="C:plasma membrane"/>
    <property type="evidence" value="ECO:0007669"/>
    <property type="project" value="UniProtKB-SubCell"/>
</dbReference>
<name>A0A381VV55_9ZZZZ</name>
<proteinExistence type="inferred from homology"/>
<keyword evidence="8 12" id="KW-0812">Transmembrane</keyword>
<evidence type="ECO:0000256" key="12">
    <source>
        <dbReference type="SAM" id="Phobius"/>
    </source>
</evidence>
<keyword evidence="10 12" id="KW-1133">Transmembrane helix</keyword>
<dbReference type="PIRSF" id="PIRSF002764">
    <property type="entry name" value="CcmB"/>
    <property type="match status" value="1"/>
</dbReference>
<dbReference type="GO" id="GO:1903607">
    <property type="term" value="P:cytochrome c biosynthetic process"/>
    <property type="evidence" value="ECO:0007669"/>
    <property type="project" value="TreeGrafter"/>
</dbReference>
<reference evidence="13" key="1">
    <citation type="submission" date="2018-05" db="EMBL/GenBank/DDBJ databases">
        <authorList>
            <person name="Lanie J.A."/>
            <person name="Ng W.-L."/>
            <person name="Kazmierczak K.M."/>
            <person name="Andrzejewski T.M."/>
            <person name="Davidsen T.M."/>
            <person name="Wayne K.J."/>
            <person name="Tettelin H."/>
            <person name="Glass J.I."/>
            <person name="Rusch D."/>
            <person name="Podicherti R."/>
            <person name="Tsui H.-C.T."/>
            <person name="Winkler M.E."/>
        </authorList>
    </citation>
    <scope>NUCLEOTIDE SEQUENCE</scope>
</reference>
<keyword evidence="6" id="KW-1003">Cell membrane</keyword>
<dbReference type="PANTHER" id="PTHR30070:SF1">
    <property type="entry name" value="CYTOCHROME C BIOGENESIS B-RELATED"/>
    <property type="match status" value="1"/>
</dbReference>
<evidence type="ECO:0000256" key="6">
    <source>
        <dbReference type="ARBA" id="ARBA00022475"/>
    </source>
</evidence>
<evidence type="ECO:0000256" key="8">
    <source>
        <dbReference type="ARBA" id="ARBA00022692"/>
    </source>
</evidence>
<accession>A0A381VV55</accession>
<keyword evidence="9" id="KW-0201">Cytochrome c-type biogenesis</keyword>
<keyword evidence="11 12" id="KW-0472">Membrane</keyword>
<evidence type="ECO:0000256" key="11">
    <source>
        <dbReference type="ARBA" id="ARBA00023136"/>
    </source>
</evidence>
<feature type="transmembrane region" description="Helical" evidence="12">
    <location>
        <begin position="72"/>
        <end position="94"/>
    </location>
</feature>
<dbReference type="InterPro" id="IPR003544">
    <property type="entry name" value="Cyt_c_biogenesis_CcmB"/>
</dbReference>
<dbReference type="PANTHER" id="PTHR30070">
    <property type="entry name" value="HEME EXPORTER PROTEIN B"/>
    <property type="match status" value="1"/>
</dbReference>
<organism evidence="13">
    <name type="scientific">marine metagenome</name>
    <dbReference type="NCBI Taxonomy" id="408172"/>
    <lineage>
        <taxon>unclassified sequences</taxon>
        <taxon>metagenomes</taxon>
        <taxon>ecological metagenomes</taxon>
    </lineage>
</organism>
<protein>
    <recommendedName>
        <fullName evidence="4">Heme exporter protein B</fullName>
    </recommendedName>
</protein>
<keyword evidence="7" id="KW-0997">Cell inner membrane</keyword>
<feature type="transmembrane region" description="Helical" evidence="12">
    <location>
        <begin position="106"/>
        <end position="128"/>
    </location>
</feature>
<evidence type="ECO:0000313" key="13">
    <source>
        <dbReference type="EMBL" id="SVA44145.1"/>
    </source>
</evidence>
<evidence type="ECO:0000256" key="1">
    <source>
        <dbReference type="ARBA" id="ARBA00002442"/>
    </source>
</evidence>
<dbReference type="AlphaFoldDB" id="A0A381VV55"/>
<dbReference type="GO" id="GO:0015232">
    <property type="term" value="F:heme transmembrane transporter activity"/>
    <property type="evidence" value="ECO:0007669"/>
    <property type="project" value="InterPro"/>
</dbReference>
<comment type="similarity">
    <text evidence="3">Belongs to the CcmB/CycW/HelB family.</text>
</comment>
<evidence type="ECO:0000256" key="9">
    <source>
        <dbReference type="ARBA" id="ARBA00022748"/>
    </source>
</evidence>
<feature type="transmembrane region" description="Helical" evidence="12">
    <location>
        <begin position="140"/>
        <end position="160"/>
    </location>
</feature>
<dbReference type="EMBL" id="UINC01009873">
    <property type="protein sequence ID" value="SVA44145.1"/>
    <property type="molecule type" value="Genomic_DNA"/>
</dbReference>
<evidence type="ECO:0000256" key="10">
    <source>
        <dbReference type="ARBA" id="ARBA00022989"/>
    </source>
</evidence>
<sequence>VFTLVIIIIFNFAFDTGTIEMQRIAPGMMWVAFTFAGMLGVNRSFMPEKEQGSFEGLLLAPMDRGAIYLGKLLGNLTLIGMVELLSLPLFALFLNIPIVKYLPGLLVVFALGTIGFASIGTLFAAMAVHSRMREVMLPILLFPLASPILIAAVETTRIVFSDGGWDELSSWINLLVTFMVVFLAASLLLFDYILEE</sequence>
<feature type="non-terminal residue" evidence="13">
    <location>
        <position position="1"/>
    </location>
</feature>
<feature type="transmembrane region" description="Helical" evidence="12">
    <location>
        <begin position="24"/>
        <end position="41"/>
    </location>
</feature>
<gene>
    <name evidence="13" type="ORF">METZ01_LOCUS96999</name>
</gene>
<feature type="transmembrane region" description="Helical" evidence="12">
    <location>
        <begin position="172"/>
        <end position="194"/>
    </location>
</feature>
<evidence type="ECO:0000256" key="2">
    <source>
        <dbReference type="ARBA" id="ARBA00004429"/>
    </source>
</evidence>
<dbReference type="Pfam" id="PF03379">
    <property type="entry name" value="CcmB"/>
    <property type="match status" value="1"/>
</dbReference>
<evidence type="ECO:0000256" key="7">
    <source>
        <dbReference type="ARBA" id="ARBA00022519"/>
    </source>
</evidence>
<comment type="subcellular location">
    <subcellularLocation>
        <location evidence="2">Cell inner membrane</location>
        <topology evidence="2">Multi-pass membrane protein</topology>
    </subcellularLocation>
</comment>
<evidence type="ECO:0000256" key="5">
    <source>
        <dbReference type="ARBA" id="ARBA00022448"/>
    </source>
</evidence>
<comment type="function">
    <text evidence="1">Required for the export of heme to the periplasm for the biogenesis of c-type cytochromes.</text>
</comment>
<dbReference type="PRINTS" id="PR01414">
    <property type="entry name" value="CCMBBIOGNSIS"/>
</dbReference>
<evidence type="ECO:0000256" key="4">
    <source>
        <dbReference type="ARBA" id="ARBA00016452"/>
    </source>
</evidence>
<evidence type="ECO:0000256" key="3">
    <source>
        <dbReference type="ARBA" id="ARBA00010544"/>
    </source>
</evidence>
<dbReference type="InterPro" id="IPR026031">
    <property type="entry name" value="Cyt_c_CcmB_bac"/>
</dbReference>